<proteinExistence type="predicted"/>
<dbReference type="EMBL" id="CADEBC010000733">
    <property type="protein sequence ID" value="CAB3260164.1"/>
    <property type="molecule type" value="Genomic_DNA"/>
</dbReference>
<reference evidence="1 2" key="1">
    <citation type="submission" date="2020-04" db="EMBL/GenBank/DDBJ databases">
        <authorList>
            <person name="Wallbank WR R."/>
            <person name="Pardo Diaz C."/>
            <person name="Kozak K."/>
            <person name="Martin S."/>
            <person name="Jiggins C."/>
            <person name="Moest M."/>
            <person name="Warren A I."/>
            <person name="Byers J.R.P. K."/>
            <person name="Montejo-Kovacevich G."/>
            <person name="Yen C E."/>
        </authorList>
    </citation>
    <scope>NUCLEOTIDE SEQUENCE [LARGE SCALE GENOMIC DNA]</scope>
</reference>
<evidence type="ECO:0000313" key="2">
    <source>
        <dbReference type="Proteomes" id="UP000494106"/>
    </source>
</evidence>
<organism evidence="1 2">
    <name type="scientific">Arctia plantaginis</name>
    <name type="common">Wood tiger moth</name>
    <name type="synonym">Phalaena plantaginis</name>
    <dbReference type="NCBI Taxonomy" id="874455"/>
    <lineage>
        <taxon>Eukaryota</taxon>
        <taxon>Metazoa</taxon>
        <taxon>Ecdysozoa</taxon>
        <taxon>Arthropoda</taxon>
        <taxon>Hexapoda</taxon>
        <taxon>Insecta</taxon>
        <taxon>Pterygota</taxon>
        <taxon>Neoptera</taxon>
        <taxon>Endopterygota</taxon>
        <taxon>Lepidoptera</taxon>
        <taxon>Glossata</taxon>
        <taxon>Ditrysia</taxon>
        <taxon>Noctuoidea</taxon>
        <taxon>Erebidae</taxon>
        <taxon>Arctiinae</taxon>
        <taxon>Arctia</taxon>
    </lineage>
</organism>
<sequence length="100" mass="11190">MFCCNSEYHICAKQLYVPNGEWGSAVGALLRCPIGAEEVGWQAVSAQHDQERARAAPLRALVRLVRQQHIAPRRTEGETLSERRTATVHMFTSVTISVNR</sequence>
<gene>
    <name evidence="1" type="ORF">APLA_LOCUS17262</name>
</gene>
<name>A0A8S1BSY8_ARCPL</name>
<evidence type="ECO:0000313" key="1">
    <source>
        <dbReference type="EMBL" id="CAB3260164.1"/>
    </source>
</evidence>
<dbReference type="AlphaFoldDB" id="A0A8S1BSY8"/>
<protein>
    <submittedName>
        <fullName evidence="1">Uncharacterized protein</fullName>
    </submittedName>
</protein>
<accession>A0A8S1BSY8</accession>
<keyword evidence="2" id="KW-1185">Reference proteome</keyword>
<dbReference type="Proteomes" id="UP000494106">
    <property type="component" value="Unassembled WGS sequence"/>
</dbReference>
<comment type="caution">
    <text evidence="1">The sequence shown here is derived from an EMBL/GenBank/DDBJ whole genome shotgun (WGS) entry which is preliminary data.</text>
</comment>